<evidence type="ECO:0000313" key="5">
    <source>
        <dbReference type="Proteomes" id="UP001183410"/>
    </source>
</evidence>
<organism evidence="4 5">
    <name type="scientific">Streptomyces chisholmiae</name>
    <dbReference type="NCBI Taxonomy" id="3075540"/>
    <lineage>
        <taxon>Bacteria</taxon>
        <taxon>Bacillati</taxon>
        <taxon>Actinomycetota</taxon>
        <taxon>Actinomycetes</taxon>
        <taxon>Kitasatosporales</taxon>
        <taxon>Streptomycetaceae</taxon>
        <taxon>Streptomyces</taxon>
    </lineage>
</organism>
<feature type="region of interest" description="Disordered" evidence="2">
    <location>
        <begin position="32"/>
        <end position="105"/>
    </location>
</feature>
<evidence type="ECO:0000259" key="3">
    <source>
        <dbReference type="Pfam" id="PF01035"/>
    </source>
</evidence>
<proteinExistence type="predicted"/>
<feature type="compositionally biased region" description="Polar residues" evidence="2">
    <location>
        <begin position="82"/>
        <end position="92"/>
    </location>
</feature>
<evidence type="ECO:0000256" key="1">
    <source>
        <dbReference type="ARBA" id="ARBA00022763"/>
    </source>
</evidence>
<keyword evidence="5" id="KW-1185">Reference proteome</keyword>
<dbReference type="InterPro" id="IPR036388">
    <property type="entry name" value="WH-like_DNA-bd_sf"/>
</dbReference>
<evidence type="ECO:0000256" key="2">
    <source>
        <dbReference type="SAM" id="MobiDB-lite"/>
    </source>
</evidence>
<dbReference type="Gene3D" id="1.10.10.10">
    <property type="entry name" value="Winged helix-like DNA-binding domain superfamily/Winged helix DNA-binding domain"/>
    <property type="match status" value="1"/>
</dbReference>
<accession>A0ABU2JKT3</accession>
<evidence type="ECO:0000313" key="4">
    <source>
        <dbReference type="EMBL" id="MDT0264863.1"/>
    </source>
</evidence>
<protein>
    <submittedName>
        <fullName evidence="4">MGMT family protein</fullName>
    </submittedName>
</protein>
<gene>
    <name evidence="4" type="ORF">RM844_01015</name>
</gene>
<dbReference type="InterPro" id="IPR036217">
    <property type="entry name" value="MethylDNA_cys_MeTrfase_DNAb"/>
</dbReference>
<feature type="domain" description="Methylated-DNA-[protein]-cysteine S-methyltransferase DNA binding" evidence="3">
    <location>
        <begin position="7"/>
        <end position="51"/>
    </location>
</feature>
<keyword evidence="1" id="KW-0227">DNA damage</keyword>
<dbReference type="Proteomes" id="UP001183410">
    <property type="component" value="Unassembled WGS sequence"/>
</dbReference>
<sequence>MGRRIGVGPRQVGRAMSLLDADVPWWRVVHADGRPAGCHGGRAPELLRAEGTPMRGARVDPRRARQHQPDAATVRTPPRGGQTRSGSGQDPSGATEPPQPPGQDS</sequence>
<comment type="caution">
    <text evidence="4">The sequence shown here is derived from an EMBL/GenBank/DDBJ whole genome shotgun (WGS) entry which is preliminary data.</text>
</comment>
<dbReference type="RefSeq" id="WP_311664304.1">
    <property type="nucleotide sequence ID" value="NZ_JAVREO010000001.1"/>
</dbReference>
<dbReference type="Pfam" id="PF01035">
    <property type="entry name" value="DNA_binding_1"/>
    <property type="match status" value="1"/>
</dbReference>
<dbReference type="InterPro" id="IPR014048">
    <property type="entry name" value="MethylDNA_cys_MeTrfase_DNA-bd"/>
</dbReference>
<reference evidence="5" key="1">
    <citation type="submission" date="2023-07" db="EMBL/GenBank/DDBJ databases">
        <title>30 novel species of actinomycetes from the DSMZ collection.</title>
        <authorList>
            <person name="Nouioui I."/>
        </authorList>
    </citation>
    <scope>NUCLEOTIDE SEQUENCE [LARGE SCALE GENOMIC DNA]</scope>
    <source>
        <strain evidence="5">DSM 44915</strain>
    </source>
</reference>
<dbReference type="EMBL" id="JAVREO010000001">
    <property type="protein sequence ID" value="MDT0264863.1"/>
    <property type="molecule type" value="Genomic_DNA"/>
</dbReference>
<name>A0ABU2JKT3_9ACTN</name>
<dbReference type="SUPFAM" id="SSF46767">
    <property type="entry name" value="Methylated DNA-protein cysteine methyltransferase, C-terminal domain"/>
    <property type="match status" value="1"/>
</dbReference>